<evidence type="ECO:0000256" key="1">
    <source>
        <dbReference type="ARBA" id="ARBA00022598"/>
    </source>
</evidence>
<dbReference type="GO" id="GO:0006260">
    <property type="term" value="P:DNA replication"/>
    <property type="evidence" value="ECO:0007669"/>
    <property type="project" value="UniProtKB-KW"/>
</dbReference>
<feature type="chain" id="PRO_5009911796" description="DNA ligase B" evidence="8">
    <location>
        <begin position="19"/>
        <end position="557"/>
    </location>
</feature>
<dbReference type="SUPFAM" id="SSF56091">
    <property type="entry name" value="DNA ligase/mRNA capping enzyme, catalytic domain"/>
    <property type="match status" value="1"/>
</dbReference>
<dbReference type="InterPro" id="IPR004150">
    <property type="entry name" value="NAD_DNA_ligase_OB"/>
</dbReference>
<dbReference type="Proteomes" id="UP000184000">
    <property type="component" value="Unassembled WGS sequence"/>
</dbReference>
<proteinExistence type="inferred from homology"/>
<gene>
    <name evidence="7" type="primary">ligB</name>
    <name evidence="10" type="ORF">SAMN02744645_0686</name>
</gene>
<evidence type="ECO:0000313" key="10">
    <source>
        <dbReference type="EMBL" id="SHG56611.1"/>
    </source>
</evidence>
<dbReference type="AlphaFoldDB" id="A0A1M5KV13"/>
<evidence type="ECO:0000256" key="3">
    <source>
        <dbReference type="ARBA" id="ARBA00022763"/>
    </source>
</evidence>
<dbReference type="InterPro" id="IPR010994">
    <property type="entry name" value="RuvA_2-like"/>
</dbReference>
<dbReference type="Pfam" id="PF03120">
    <property type="entry name" value="OB_DNA_ligase"/>
    <property type="match status" value="1"/>
</dbReference>
<dbReference type="GO" id="GO:0006281">
    <property type="term" value="P:DNA repair"/>
    <property type="evidence" value="ECO:0007669"/>
    <property type="project" value="UniProtKB-KW"/>
</dbReference>
<reference evidence="10 11" key="1">
    <citation type="submission" date="2016-11" db="EMBL/GenBank/DDBJ databases">
        <authorList>
            <person name="Jaros S."/>
            <person name="Januszkiewicz K."/>
            <person name="Wedrychowicz H."/>
        </authorList>
    </citation>
    <scope>NUCLEOTIDE SEQUENCE [LARGE SCALE GENOMIC DNA]</scope>
    <source>
        <strain evidence="10 11">DSM 18231</strain>
    </source>
</reference>
<dbReference type="PANTHER" id="PTHR47810:SF1">
    <property type="entry name" value="DNA LIGASE B"/>
    <property type="match status" value="1"/>
</dbReference>
<dbReference type="EC" id="6.5.1.2" evidence="7"/>
<evidence type="ECO:0000256" key="5">
    <source>
        <dbReference type="ARBA" id="ARBA00023204"/>
    </source>
</evidence>
<dbReference type="SMART" id="SM00532">
    <property type="entry name" value="LIGANc"/>
    <property type="match status" value="1"/>
</dbReference>
<dbReference type="PROSITE" id="PS01056">
    <property type="entry name" value="DNA_LIGASE_N2"/>
    <property type="match status" value="1"/>
</dbReference>
<dbReference type="InterPro" id="IPR012340">
    <property type="entry name" value="NA-bd_OB-fold"/>
</dbReference>
<comment type="function">
    <text evidence="7">Catalyzes the formation of phosphodiester linkages between 5'-phosphoryl and 3'-hydroxyl groups in double-stranded DNA using NAD as a coenzyme and as the energy source for the reaction.</text>
</comment>
<comment type="catalytic activity">
    <reaction evidence="6 7">
        <text>NAD(+) + (deoxyribonucleotide)n-3'-hydroxyl + 5'-phospho-(deoxyribonucleotide)m = (deoxyribonucleotide)n+m + AMP + beta-nicotinamide D-nucleotide.</text>
        <dbReference type="EC" id="6.5.1.2"/>
    </reaction>
</comment>
<dbReference type="NCBIfam" id="NF005987">
    <property type="entry name" value="PRK08097.1"/>
    <property type="match status" value="1"/>
</dbReference>
<evidence type="ECO:0000256" key="7">
    <source>
        <dbReference type="HAMAP-Rule" id="MF_01587"/>
    </source>
</evidence>
<dbReference type="InterPro" id="IPR013839">
    <property type="entry name" value="DNAligase_adenylation"/>
</dbReference>
<dbReference type="SUPFAM" id="SSF47781">
    <property type="entry name" value="RuvA domain 2-like"/>
    <property type="match status" value="1"/>
</dbReference>
<dbReference type="EMBL" id="FQXA01000001">
    <property type="protein sequence ID" value="SHG56611.1"/>
    <property type="molecule type" value="Genomic_DNA"/>
</dbReference>
<organism evidence="10 11">
    <name type="scientific">Stutzerimonas xanthomarina DSM 18231</name>
    <dbReference type="NCBI Taxonomy" id="1403346"/>
    <lineage>
        <taxon>Bacteria</taxon>
        <taxon>Pseudomonadati</taxon>
        <taxon>Pseudomonadota</taxon>
        <taxon>Gammaproteobacteria</taxon>
        <taxon>Pseudomonadales</taxon>
        <taxon>Pseudomonadaceae</taxon>
        <taxon>Stutzerimonas</taxon>
    </lineage>
</organism>
<dbReference type="Gene3D" id="1.10.150.20">
    <property type="entry name" value="5' to 3' exonuclease, C-terminal subdomain"/>
    <property type="match status" value="2"/>
</dbReference>
<keyword evidence="8" id="KW-0732">Signal</keyword>
<dbReference type="RefSeq" id="WP_073299143.1">
    <property type="nucleotide sequence ID" value="NZ_FQXA01000001.1"/>
</dbReference>
<dbReference type="SUPFAM" id="SSF50249">
    <property type="entry name" value="Nucleic acid-binding proteins"/>
    <property type="match status" value="1"/>
</dbReference>
<dbReference type="Pfam" id="PF01653">
    <property type="entry name" value="DNA_ligase_aden"/>
    <property type="match status" value="1"/>
</dbReference>
<evidence type="ECO:0000256" key="8">
    <source>
        <dbReference type="SAM" id="SignalP"/>
    </source>
</evidence>
<dbReference type="Pfam" id="PF14520">
    <property type="entry name" value="HHH_5"/>
    <property type="match status" value="1"/>
</dbReference>
<dbReference type="InterPro" id="IPR020923">
    <property type="entry name" value="DNA_ligase_B"/>
</dbReference>
<evidence type="ECO:0000256" key="4">
    <source>
        <dbReference type="ARBA" id="ARBA00023027"/>
    </source>
</evidence>
<dbReference type="HAMAP" id="MF_01587">
    <property type="entry name" value="DNA_ligase_B"/>
    <property type="match status" value="1"/>
</dbReference>
<accession>A0A1M5KV13</accession>
<keyword evidence="5 7" id="KW-0234">DNA repair</keyword>
<evidence type="ECO:0000256" key="2">
    <source>
        <dbReference type="ARBA" id="ARBA00022705"/>
    </source>
</evidence>
<dbReference type="InterPro" id="IPR050326">
    <property type="entry name" value="NAD_dep_DNA_ligaseB"/>
</dbReference>
<sequence length="557" mass="61906">MQRLIALTFCTLSSLAIADCPDWPNRRAETEIAALADQVTQWDDAYHRRGLSLVDDEIYDQTRQRLEQWQACFAAISTTPAAGPLDGAGGSVAHPVAQTGLAKLADAEAVNDWLATRSDVWVQPKVDGVAVTLHYRDGSLVRMVSRGNGSHGQDWTDRARKLPAIPLRLPISEELILQGELYWRLQEHVQAEAGSAGARSRVAGAMARQVLDEATATQIGLFVWDWPNGPIDMQTRLAGLVAMGFGESVALTLPLETTEQAGHWRDYWYRHRLPFASDGIVLRQGQRPDASRWQAQPPHWAVAWKYPLRTVVTQVREVTFNIGRSGRITPVLQLEPVQLDDRLVSRVSLGSLRRWQQEDVRPDDQVAIALAGLTIPRFEHVVWRMQQRRRVEAPKPGDYHFLSCWQASPGCEQQFVARLAWLSGKHGLDLPQLGPATWQALVESGLVVDLLDWLQLDQRRLQQVPGIGEASASSLIVSFQLARKRPLGSWLRALGAPPGADAIPAESWDALANISLAQWQAEPGIGATRAQHLRAFFTAPDVLRLRQQLHEVGIVGF</sequence>
<dbReference type="InterPro" id="IPR033136">
    <property type="entry name" value="DNA_ligase_CS"/>
</dbReference>
<dbReference type="InterPro" id="IPR013840">
    <property type="entry name" value="DNAligase_N"/>
</dbReference>
<feature type="signal peptide" evidence="8">
    <location>
        <begin position="1"/>
        <end position="18"/>
    </location>
</feature>
<feature type="domain" description="NAD-dependent DNA ligase N-terminal" evidence="9">
    <location>
        <begin position="27"/>
        <end position="427"/>
    </location>
</feature>
<evidence type="ECO:0000256" key="6">
    <source>
        <dbReference type="ARBA" id="ARBA00034005"/>
    </source>
</evidence>
<dbReference type="Gene3D" id="1.10.287.610">
    <property type="entry name" value="Helix hairpin bin"/>
    <property type="match status" value="1"/>
</dbReference>
<evidence type="ECO:0000259" key="9">
    <source>
        <dbReference type="SMART" id="SM00532"/>
    </source>
</evidence>
<keyword evidence="3 7" id="KW-0227">DNA damage</keyword>
<dbReference type="GO" id="GO:0003911">
    <property type="term" value="F:DNA ligase (NAD+) activity"/>
    <property type="evidence" value="ECO:0007669"/>
    <property type="project" value="UniProtKB-UniRule"/>
</dbReference>
<comment type="similarity">
    <text evidence="7">Belongs to the NAD-dependent DNA ligase family. LigB subfamily.</text>
</comment>
<name>A0A1M5KV13_9GAMM</name>
<dbReference type="PANTHER" id="PTHR47810">
    <property type="entry name" value="DNA LIGASE"/>
    <property type="match status" value="1"/>
</dbReference>
<dbReference type="GeneID" id="98639812"/>
<keyword evidence="4 7" id="KW-0520">NAD</keyword>
<evidence type="ECO:0000313" key="11">
    <source>
        <dbReference type="Proteomes" id="UP000184000"/>
    </source>
</evidence>
<feature type="active site" description="N6-AMP-lysine intermediate" evidence="7">
    <location>
        <position position="125"/>
    </location>
</feature>
<dbReference type="Gene3D" id="2.40.50.140">
    <property type="entry name" value="Nucleic acid-binding proteins"/>
    <property type="match status" value="1"/>
</dbReference>
<keyword evidence="2 7" id="KW-0235">DNA replication</keyword>
<keyword evidence="1 7" id="KW-0436">Ligase</keyword>
<dbReference type="Gene3D" id="3.30.470.30">
    <property type="entry name" value="DNA ligase/mRNA capping enzyme"/>
    <property type="match status" value="1"/>
</dbReference>
<protein>
    <recommendedName>
        <fullName evidence="7">DNA ligase B</fullName>
        <ecNumber evidence="7">6.5.1.2</ecNumber>
    </recommendedName>
    <alternativeName>
        <fullName evidence="7">Polydeoxyribonucleotide synthase [NAD(+)] B</fullName>
    </alternativeName>
</protein>